<organism evidence="1 2">
    <name type="scientific">Cetraspora pellucida</name>
    <dbReference type="NCBI Taxonomy" id="1433469"/>
    <lineage>
        <taxon>Eukaryota</taxon>
        <taxon>Fungi</taxon>
        <taxon>Fungi incertae sedis</taxon>
        <taxon>Mucoromycota</taxon>
        <taxon>Glomeromycotina</taxon>
        <taxon>Glomeromycetes</taxon>
        <taxon>Diversisporales</taxon>
        <taxon>Gigasporaceae</taxon>
        <taxon>Cetraspora</taxon>
    </lineage>
</organism>
<evidence type="ECO:0000313" key="1">
    <source>
        <dbReference type="EMBL" id="CAG8786785.1"/>
    </source>
</evidence>
<name>A0A9N9JNE7_9GLOM</name>
<gene>
    <name evidence="1" type="ORF">CPELLU_LOCUS16741</name>
</gene>
<dbReference type="OrthoDB" id="2440775at2759"/>
<keyword evidence="2" id="KW-1185">Reference proteome</keyword>
<proteinExistence type="predicted"/>
<accession>A0A9N9JNE7</accession>
<sequence length="205" mass="24138">MDFEQDSDFSEDLPQDLLHEDNVQSDQDIDNIDEFNNIDGLLYNLDEIQELVSNHFQDAEKLNEPVKINFEIELDSALIESIFPEFILETQDFETIKESFYQLIQSNIEYNIQNSELYRHLQHENLIDMQIYTKEQLLSTKKYLESKEHKILYYLNNDFVKVLGFTTSLFNSIDASNLKEIIISDGNTRNLCSDNHIQEIVDIVK</sequence>
<evidence type="ECO:0000313" key="2">
    <source>
        <dbReference type="Proteomes" id="UP000789759"/>
    </source>
</evidence>
<feature type="non-terminal residue" evidence="1">
    <location>
        <position position="205"/>
    </location>
</feature>
<dbReference type="EMBL" id="CAJVQA010025671">
    <property type="protein sequence ID" value="CAG8786785.1"/>
    <property type="molecule type" value="Genomic_DNA"/>
</dbReference>
<dbReference type="Proteomes" id="UP000789759">
    <property type="component" value="Unassembled WGS sequence"/>
</dbReference>
<comment type="caution">
    <text evidence="1">The sequence shown here is derived from an EMBL/GenBank/DDBJ whole genome shotgun (WGS) entry which is preliminary data.</text>
</comment>
<reference evidence="1" key="1">
    <citation type="submission" date="2021-06" db="EMBL/GenBank/DDBJ databases">
        <authorList>
            <person name="Kallberg Y."/>
            <person name="Tangrot J."/>
            <person name="Rosling A."/>
        </authorList>
    </citation>
    <scope>NUCLEOTIDE SEQUENCE</scope>
    <source>
        <strain evidence="1">FL966</strain>
    </source>
</reference>
<dbReference type="AlphaFoldDB" id="A0A9N9JNE7"/>
<protein>
    <submittedName>
        <fullName evidence="1">877_t:CDS:1</fullName>
    </submittedName>
</protein>